<accession>A0ABR3X001</accession>
<organism evidence="1 2">
    <name type="scientific">Phialemonium thermophilum</name>
    <dbReference type="NCBI Taxonomy" id="223376"/>
    <lineage>
        <taxon>Eukaryota</taxon>
        <taxon>Fungi</taxon>
        <taxon>Dikarya</taxon>
        <taxon>Ascomycota</taxon>
        <taxon>Pezizomycotina</taxon>
        <taxon>Sordariomycetes</taxon>
        <taxon>Sordariomycetidae</taxon>
        <taxon>Cephalothecales</taxon>
        <taxon>Cephalothecaceae</taxon>
        <taxon>Phialemonium</taxon>
    </lineage>
</organism>
<gene>
    <name evidence="1" type="ORF">VTK73DRAFT_3426</name>
</gene>
<dbReference type="Proteomes" id="UP001586593">
    <property type="component" value="Unassembled WGS sequence"/>
</dbReference>
<name>A0ABR3X001_9PEZI</name>
<reference evidence="1 2" key="1">
    <citation type="journal article" date="2024" name="Commun. Biol.">
        <title>Comparative genomic analysis of thermophilic fungi reveals convergent evolutionary adaptations and gene losses.</title>
        <authorList>
            <person name="Steindorff A.S."/>
            <person name="Aguilar-Pontes M.V."/>
            <person name="Robinson A.J."/>
            <person name="Andreopoulos B."/>
            <person name="LaButti K."/>
            <person name="Kuo A."/>
            <person name="Mondo S."/>
            <person name="Riley R."/>
            <person name="Otillar R."/>
            <person name="Haridas S."/>
            <person name="Lipzen A."/>
            <person name="Grimwood J."/>
            <person name="Schmutz J."/>
            <person name="Clum A."/>
            <person name="Reid I.D."/>
            <person name="Moisan M.C."/>
            <person name="Butler G."/>
            <person name="Nguyen T.T.M."/>
            <person name="Dewar K."/>
            <person name="Conant G."/>
            <person name="Drula E."/>
            <person name="Henrissat B."/>
            <person name="Hansel C."/>
            <person name="Singer S."/>
            <person name="Hutchinson M.I."/>
            <person name="de Vries R.P."/>
            <person name="Natvig D.O."/>
            <person name="Powell A.J."/>
            <person name="Tsang A."/>
            <person name="Grigoriev I.V."/>
        </authorList>
    </citation>
    <scope>NUCLEOTIDE SEQUENCE [LARGE SCALE GENOMIC DNA]</scope>
    <source>
        <strain evidence="1 2">ATCC 24622</strain>
    </source>
</reference>
<dbReference type="EMBL" id="JAZHXJ010000205">
    <property type="protein sequence ID" value="KAL1868965.1"/>
    <property type="molecule type" value="Genomic_DNA"/>
</dbReference>
<proteinExistence type="predicted"/>
<keyword evidence="2" id="KW-1185">Reference proteome</keyword>
<evidence type="ECO:0000313" key="1">
    <source>
        <dbReference type="EMBL" id="KAL1868965.1"/>
    </source>
</evidence>
<comment type="caution">
    <text evidence="1">The sequence shown here is derived from an EMBL/GenBank/DDBJ whole genome shotgun (WGS) entry which is preliminary data.</text>
</comment>
<evidence type="ECO:0000313" key="2">
    <source>
        <dbReference type="Proteomes" id="UP001586593"/>
    </source>
</evidence>
<sequence>MEEPSILREEKQKEIPDGWIYPGVQYPGCAALDAFGRFFGLSPPTLFWGSSFLPLLGFSSFLRPIHDLNPVATYLHVSFVVRTRCLYSSCICEHVKDHVIRAVRAPGTHRFSGRPQCVSRLHSVFKLLGERDFGTRYEREGLVAFSGTKEQKLSTSRAPKDALLMCLR</sequence>
<protein>
    <submittedName>
        <fullName evidence="1">Uncharacterized protein</fullName>
    </submittedName>
</protein>